<dbReference type="EMBL" id="JBHTMC010000024">
    <property type="protein sequence ID" value="MFD1264401.1"/>
    <property type="molecule type" value="Genomic_DNA"/>
</dbReference>
<evidence type="ECO:0000256" key="1">
    <source>
        <dbReference type="SAM" id="SignalP"/>
    </source>
</evidence>
<proteinExistence type="predicted"/>
<organism evidence="2 3">
    <name type="scientific">Thauera mechernichensis</name>
    <dbReference type="NCBI Taxonomy" id="82788"/>
    <lineage>
        <taxon>Bacteria</taxon>
        <taxon>Pseudomonadati</taxon>
        <taxon>Pseudomonadota</taxon>
        <taxon>Betaproteobacteria</taxon>
        <taxon>Rhodocyclales</taxon>
        <taxon>Zoogloeaceae</taxon>
        <taxon>Thauera</taxon>
    </lineage>
</organism>
<accession>A0ABW3WEM0</accession>
<sequence length="138" mass="14048">MKKALVALAIALGSTAVLADKPAVTVVLNAQSPMTQGMAMVLANQMQEQGAQVDILLCDQAGDLALKGAGGEALKPNNVTPAQLLDGALKKGATASVCALYLPNSGKQAEDLKEGIKPAKPADMGAALLEPNRKVIGF</sequence>
<evidence type="ECO:0000313" key="3">
    <source>
        <dbReference type="Proteomes" id="UP001597158"/>
    </source>
</evidence>
<feature type="chain" id="PRO_5045575837" description="DsrE/DsrF-like family protein" evidence="1">
    <location>
        <begin position="20"/>
        <end position="138"/>
    </location>
</feature>
<dbReference type="RefSeq" id="WP_002923738.1">
    <property type="nucleotide sequence ID" value="NZ_JARQZE010000002.1"/>
</dbReference>
<reference evidence="3" key="1">
    <citation type="journal article" date="2019" name="Int. J. Syst. Evol. Microbiol.">
        <title>The Global Catalogue of Microorganisms (GCM) 10K type strain sequencing project: providing services to taxonomists for standard genome sequencing and annotation.</title>
        <authorList>
            <consortium name="The Broad Institute Genomics Platform"/>
            <consortium name="The Broad Institute Genome Sequencing Center for Infectious Disease"/>
            <person name="Wu L."/>
            <person name="Ma J."/>
        </authorList>
    </citation>
    <scope>NUCLEOTIDE SEQUENCE [LARGE SCALE GENOMIC DNA]</scope>
    <source>
        <strain evidence="3">CCUG 48884</strain>
    </source>
</reference>
<protein>
    <recommendedName>
        <fullName evidence="4">DsrE/DsrF-like family protein</fullName>
    </recommendedName>
</protein>
<evidence type="ECO:0000313" key="2">
    <source>
        <dbReference type="EMBL" id="MFD1264401.1"/>
    </source>
</evidence>
<keyword evidence="1" id="KW-0732">Signal</keyword>
<feature type="signal peptide" evidence="1">
    <location>
        <begin position="1"/>
        <end position="19"/>
    </location>
</feature>
<name>A0ABW3WEM0_9RHOO</name>
<keyword evidence="3" id="KW-1185">Reference proteome</keyword>
<dbReference type="Gene3D" id="3.40.1260.10">
    <property type="entry name" value="DsrEFH-like"/>
    <property type="match status" value="1"/>
</dbReference>
<comment type="caution">
    <text evidence="2">The sequence shown here is derived from an EMBL/GenBank/DDBJ whole genome shotgun (WGS) entry which is preliminary data.</text>
</comment>
<evidence type="ECO:0008006" key="4">
    <source>
        <dbReference type="Google" id="ProtNLM"/>
    </source>
</evidence>
<dbReference type="InterPro" id="IPR027396">
    <property type="entry name" value="DsrEFH-like"/>
</dbReference>
<gene>
    <name evidence="2" type="ORF">ACFQ4M_12505</name>
</gene>
<dbReference type="SUPFAM" id="SSF75169">
    <property type="entry name" value="DsrEFH-like"/>
    <property type="match status" value="1"/>
</dbReference>
<dbReference type="Proteomes" id="UP001597158">
    <property type="component" value="Unassembled WGS sequence"/>
</dbReference>